<name>A0A4R3M540_9BURK</name>
<evidence type="ECO:0000256" key="8">
    <source>
        <dbReference type="ARBA" id="ARBA00023125"/>
    </source>
</evidence>
<reference evidence="16 17" key="1">
    <citation type="submission" date="2019-03" db="EMBL/GenBank/DDBJ databases">
        <title>Genomic Encyclopedia of Type Strains, Phase IV (KMG-IV): sequencing the most valuable type-strain genomes for metagenomic binning, comparative biology and taxonomic classification.</title>
        <authorList>
            <person name="Goeker M."/>
        </authorList>
    </citation>
    <scope>NUCLEOTIDE SEQUENCE [LARGE SCALE GENOMIC DNA]</scope>
    <source>
        <strain evidence="16 17">DSM 24591</strain>
    </source>
</reference>
<dbReference type="NCBIfam" id="TIGR00580">
    <property type="entry name" value="mfd"/>
    <property type="match status" value="1"/>
</dbReference>
<dbReference type="EMBL" id="SMAJ01000005">
    <property type="protein sequence ID" value="TCT08451.1"/>
    <property type="molecule type" value="Genomic_DNA"/>
</dbReference>
<dbReference type="InterPro" id="IPR011545">
    <property type="entry name" value="DEAD/DEAH_box_helicase_dom"/>
</dbReference>
<feature type="domain" description="Helicase C-terminal" evidence="15">
    <location>
        <begin position="806"/>
        <end position="960"/>
    </location>
</feature>
<dbReference type="RefSeq" id="WP_132581464.1">
    <property type="nucleotide sequence ID" value="NZ_SMAJ01000005.1"/>
</dbReference>
<dbReference type="Gene3D" id="2.40.10.170">
    <property type="match status" value="1"/>
</dbReference>
<keyword evidence="5 13" id="KW-0378">Hydrolase</keyword>
<dbReference type="InterPro" id="IPR004576">
    <property type="entry name" value="Mfd"/>
</dbReference>
<evidence type="ECO:0000256" key="9">
    <source>
        <dbReference type="ARBA" id="ARBA00023204"/>
    </source>
</evidence>
<keyword evidence="3 13" id="KW-0547">Nucleotide-binding</keyword>
<dbReference type="AlphaFoldDB" id="A0A4R3M540"/>
<dbReference type="HAMAP" id="MF_00969">
    <property type="entry name" value="TRCF"/>
    <property type="match status" value="1"/>
</dbReference>
<comment type="caution">
    <text evidence="16">The sequence shown here is derived from an EMBL/GenBank/DDBJ whole genome shotgun (WGS) entry which is preliminary data.</text>
</comment>
<dbReference type="SUPFAM" id="SSF52540">
    <property type="entry name" value="P-loop containing nucleoside triphosphate hydrolases"/>
    <property type="match status" value="4"/>
</dbReference>
<keyword evidence="9 13" id="KW-0234">DNA repair</keyword>
<dbReference type="PANTHER" id="PTHR47964:SF1">
    <property type="entry name" value="ATP-DEPENDENT DNA HELICASE HOMOLOG RECG, CHLOROPLASTIC"/>
    <property type="match status" value="1"/>
</dbReference>
<dbReference type="GO" id="GO:0003684">
    <property type="term" value="F:damaged DNA binding"/>
    <property type="evidence" value="ECO:0007669"/>
    <property type="project" value="InterPro"/>
</dbReference>
<gene>
    <name evidence="13" type="primary">mfd</name>
    <name evidence="16" type="ORF">EDC26_1052</name>
</gene>
<dbReference type="InterPro" id="IPR001650">
    <property type="entry name" value="Helicase_C-like"/>
</dbReference>
<dbReference type="SMART" id="SM00490">
    <property type="entry name" value="HELICc"/>
    <property type="match status" value="1"/>
</dbReference>
<dbReference type="SUPFAM" id="SSF143517">
    <property type="entry name" value="TRCF domain-like"/>
    <property type="match status" value="1"/>
</dbReference>
<dbReference type="Gene3D" id="3.40.50.11180">
    <property type="match status" value="1"/>
</dbReference>
<dbReference type="Pfam" id="PF21132">
    <property type="entry name" value="MFD_D3"/>
    <property type="match status" value="1"/>
</dbReference>
<dbReference type="GO" id="GO:0005737">
    <property type="term" value="C:cytoplasm"/>
    <property type="evidence" value="ECO:0007669"/>
    <property type="project" value="UniProtKB-SubCell"/>
</dbReference>
<evidence type="ECO:0000313" key="16">
    <source>
        <dbReference type="EMBL" id="TCT08451.1"/>
    </source>
</evidence>
<dbReference type="OrthoDB" id="9804325at2"/>
<dbReference type="GO" id="GO:0016787">
    <property type="term" value="F:hydrolase activity"/>
    <property type="evidence" value="ECO:0007669"/>
    <property type="project" value="UniProtKB-KW"/>
</dbReference>
<dbReference type="InterPro" id="IPR036101">
    <property type="entry name" value="CarD-like/TRCF_RID_sf"/>
</dbReference>
<dbReference type="Gene3D" id="3.40.50.11140">
    <property type="match status" value="1"/>
</dbReference>
<sequence>MATHTTFIPRLSSTKSLLAALKPGRRHAQPTPPGSGDALLLADLACAGQQTLVVLCADPLTAQRLTEEIQLFAPLLRVRQLPDWETLPYDSFSPHQDLISERLRTLHALIAETVDVLMVPVTTALYRLPPPSFLAAYTFSFKQGDKLDENSLRRQLTLANYTHVTQVTAPGEFCLRGGLIDLFPMGSVLPYRIDLFDNEIESIRSFDIDTQRSVYPVKEIQLLPGREFPMDEAARNNFRARFREKFEGDPSRAAPYKDIGNGIAFAGVEYYLPLFFETTATLFDYLPANTLTATEGNIEDAIGRFHHDTHSRYQFLKSDRERPVLAPSELFLDSETLFNQIKPFGRLALTSDSNHPDFLVAPNVAIARRADDPPARLRALLDQNQGRIALCADSAGRRETLLQMLAEFGIAPDTQPESLQEFLQSDSRFGLTVAPLGAGFELTAESILLLTENDLYPSQARSTRRGRRAQEHSSNVEAMVRDLSELREGNPVVHAQHGIGRYHGLINMDLGEGEMEFLHLQYANGSTLYVPVAQLHVISRYSGADPEAAPLHMLGSGQWDKARRKAARQVRDAAAELLALYAQRAAREGYAFKMPANDYQAFVEGFEFEETPDQAAAIEAVIGDMTSGRPMDRLVCGDVGFGKTEVALRAAFLAVLNGKQVALLCPTTLLAEQHAQTFSDRFADWPVKVVELSRFRSGKEINAAIEGLQAGQVDIVIGTHKILSKDVKFKRLGLVIIDEEHRFGVRQKEALKALRAEVDVLTLTATPIPRTLGMSLEGIRDFSVIATAPQKRLAIKTFVRREDGSTIREALLRELKRGGQVYFLHNEVETIHNRRAKLEELVPEARIAVAHGQMPERELEDVMKGFYQQRYNVLLCTTIIETGIDVPTANTIVIHRADRLGLAQLHQLRGRVGRSHHQAYAYLLTPGEDAITGNAKKRLEAIQAMEELGSGFYLAMHDLEIRGTGEVLGESQSGNIHEIGFSMYAEMLNTAVRALKAGEEPDLESPFDVTCEVNLHASALLPADYCADVHARLGLYKRLSHAHHEDELILIQEELIDRYGKLPEAAQTLLATHRLRLIAEPLGVIKIDASENQAMIQFSAKPNIDPLRIIELVQKQRQIKLAGQDKLRIQIAQGQQISARIDAVRNTLRALSP</sequence>
<dbReference type="Gene3D" id="3.90.1150.50">
    <property type="entry name" value="Transcription-repair-coupling factor, D7 domain"/>
    <property type="match status" value="1"/>
</dbReference>
<dbReference type="FunFam" id="3.40.50.300:FF:000546">
    <property type="entry name" value="Transcription-repair-coupling factor"/>
    <property type="match status" value="1"/>
</dbReference>
<evidence type="ECO:0000256" key="13">
    <source>
        <dbReference type="HAMAP-Rule" id="MF_00969"/>
    </source>
</evidence>
<dbReference type="GO" id="GO:0006355">
    <property type="term" value="P:regulation of DNA-templated transcription"/>
    <property type="evidence" value="ECO:0007669"/>
    <property type="project" value="UniProtKB-UniRule"/>
</dbReference>
<proteinExistence type="inferred from homology"/>
<dbReference type="Pfam" id="PF02559">
    <property type="entry name" value="CarD_TRCF_RID"/>
    <property type="match status" value="1"/>
</dbReference>
<dbReference type="CDD" id="cd17991">
    <property type="entry name" value="DEXHc_TRCF"/>
    <property type="match status" value="1"/>
</dbReference>
<dbReference type="InterPro" id="IPR005118">
    <property type="entry name" value="TRCF_C"/>
</dbReference>
<dbReference type="GO" id="GO:0003678">
    <property type="term" value="F:DNA helicase activity"/>
    <property type="evidence" value="ECO:0007669"/>
    <property type="project" value="TreeGrafter"/>
</dbReference>
<evidence type="ECO:0000256" key="2">
    <source>
        <dbReference type="ARBA" id="ARBA00022490"/>
    </source>
</evidence>
<keyword evidence="4 13" id="KW-0227">DNA damage</keyword>
<organism evidence="16 17">
    <name type="scientific">Paralcaligenes ureilyticus</name>
    <dbReference type="NCBI Taxonomy" id="627131"/>
    <lineage>
        <taxon>Bacteria</taxon>
        <taxon>Pseudomonadati</taxon>
        <taxon>Pseudomonadota</taxon>
        <taxon>Betaproteobacteria</taxon>
        <taxon>Burkholderiales</taxon>
        <taxon>Alcaligenaceae</taxon>
        <taxon>Paralcaligenes</taxon>
    </lineage>
</organism>
<comment type="subcellular location">
    <subcellularLocation>
        <location evidence="1 13">Cytoplasm</location>
    </subcellularLocation>
</comment>
<dbReference type="Proteomes" id="UP000295525">
    <property type="component" value="Unassembled WGS sequence"/>
</dbReference>
<evidence type="ECO:0000256" key="12">
    <source>
        <dbReference type="ARBA" id="ARBA00070128"/>
    </source>
</evidence>
<evidence type="ECO:0000256" key="7">
    <source>
        <dbReference type="ARBA" id="ARBA00022840"/>
    </source>
</evidence>
<dbReference type="InterPro" id="IPR048635">
    <property type="entry name" value="MFD_D3"/>
</dbReference>
<comment type="similarity">
    <text evidence="10 13">In the N-terminal section; belongs to the UvrB family.</text>
</comment>
<evidence type="ECO:0000256" key="3">
    <source>
        <dbReference type="ARBA" id="ARBA00022741"/>
    </source>
</evidence>
<dbReference type="InterPro" id="IPR037235">
    <property type="entry name" value="TRCF-like_C_D7"/>
</dbReference>
<protein>
    <recommendedName>
        <fullName evidence="12 13">Transcription-repair-coupling factor</fullName>
        <shortName evidence="13">TRCF</shortName>
        <ecNumber evidence="13">3.6.4.-</ecNumber>
    </recommendedName>
</protein>
<dbReference type="PROSITE" id="PS51192">
    <property type="entry name" value="HELICASE_ATP_BIND_1"/>
    <property type="match status" value="1"/>
</dbReference>
<dbReference type="FunFam" id="3.40.50.300:FF:000300">
    <property type="entry name" value="Transcription-repair-coupling factor"/>
    <property type="match status" value="1"/>
</dbReference>
<dbReference type="InterPro" id="IPR041471">
    <property type="entry name" value="UvrB_inter"/>
</dbReference>
<comment type="function">
    <text evidence="13">Couples transcription and DNA repair by recognizing RNA polymerase (RNAP) stalled at DNA lesions. Mediates ATP-dependent release of RNAP and its truncated transcript from the DNA, and recruitment of nucleotide excision repair machinery to the damaged site.</text>
</comment>
<dbReference type="Pfam" id="PF00271">
    <property type="entry name" value="Helicase_C"/>
    <property type="match status" value="1"/>
</dbReference>
<dbReference type="InterPro" id="IPR003711">
    <property type="entry name" value="CarD-like/TRCF_RID"/>
</dbReference>
<dbReference type="Gene3D" id="3.40.50.300">
    <property type="entry name" value="P-loop containing nucleotide triphosphate hydrolases"/>
    <property type="match status" value="2"/>
</dbReference>
<dbReference type="GO" id="GO:0000716">
    <property type="term" value="P:transcription-coupled nucleotide-excision repair, DNA damage recognition"/>
    <property type="evidence" value="ECO:0007669"/>
    <property type="project" value="UniProtKB-UniRule"/>
</dbReference>
<keyword evidence="17" id="KW-1185">Reference proteome</keyword>
<evidence type="ECO:0000313" key="17">
    <source>
        <dbReference type="Proteomes" id="UP000295525"/>
    </source>
</evidence>
<dbReference type="GO" id="GO:0005524">
    <property type="term" value="F:ATP binding"/>
    <property type="evidence" value="ECO:0007669"/>
    <property type="project" value="UniProtKB-UniRule"/>
</dbReference>
<keyword evidence="7 13" id="KW-0067">ATP-binding</keyword>
<dbReference type="EC" id="3.6.4.-" evidence="13"/>
<keyword evidence="2 13" id="KW-0963">Cytoplasm</keyword>
<dbReference type="PROSITE" id="PS51194">
    <property type="entry name" value="HELICASE_CTER"/>
    <property type="match status" value="1"/>
</dbReference>
<evidence type="ECO:0000256" key="6">
    <source>
        <dbReference type="ARBA" id="ARBA00022806"/>
    </source>
</evidence>
<dbReference type="SMART" id="SM00487">
    <property type="entry name" value="DEXDc"/>
    <property type="match status" value="1"/>
</dbReference>
<evidence type="ECO:0000259" key="15">
    <source>
        <dbReference type="PROSITE" id="PS51194"/>
    </source>
</evidence>
<dbReference type="Gene3D" id="3.30.2060.10">
    <property type="entry name" value="Penicillin-binding protein 1b domain"/>
    <property type="match status" value="1"/>
</dbReference>
<feature type="domain" description="Helicase ATP-binding" evidence="14">
    <location>
        <begin position="624"/>
        <end position="785"/>
    </location>
</feature>
<evidence type="ECO:0000256" key="1">
    <source>
        <dbReference type="ARBA" id="ARBA00004496"/>
    </source>
</evidence>
<dbReference type="SMART" id="SM01058">
    <property type="entry name" value="CarD_TRCF"/>
    <property type="match status" value="1"/>
</dbReference>
<dbReference type="InterPro" id="IPR047112">
    <property type="entry name" value="RecG/Mfd"/>
</dbReference>
<dbReference type="InterPro" id="IPR014001">
    <property type="entry name" value="Helicase_ATP-bd"/>
</dbReference>
<evidence type="ECO:0000256" key="10">
    <source>
        <dbReference type="ARBA" id="ARBA00061104"/>
    </source>
</evidence>
<keyword evidence="8 13" id="KW-0238">DNA-binding</keyword>
<comment type="similarity">
    <text evidence="11 13">In the C-terminal section; belongs to the helicase family. RecG subfamily.</text>
</comment>
<dbReference type="PANTHER" id="PTHR47964">
    <property type="entry name" value="ATP-DEPENDENT DNA HELICASE HOMOLOG RECG, CHLOROPLASTIC"/>
    <property type="match status" value="1"/>
</dbReference>
<dbReference type="InterPro" id="IPR027417">
    <property type="entry name" value="P-loop_NTPase"/>
</dbReference>
<dbReference type="Pfam" id="PF00270">
    <property type="entry name" value="DEAD"/>
    <property type="match status" value="1"/>
</dbReference>
<evidence type="ECO:0000256" key="4">
    <source>
        <dbReference type="ARBA" id="ARBA00022763"/>
    </source>
</evidence>
<dbReference type="Pfam" id="PF03461">
    <property type="entry name" value="TRCF"/>
    <property type="match status" value="1"/>
</dbReference>
<evidence type="ECO:0000259" key="14">
    <source>
        <dbReference type="PROSITE" id="PS51192"/>
    </source>
</evidence>
<accession>A0A4R3M540</accession>
<dbReference type="SUPFAM" id="SSF141259">
    <property type="entry name" value="CarD-like"/>
    <property type="match status" value="1"/>
</dbReference>
<dbReference type="SMART" id="SM00982">
    <property type="entry name" value="TRCF"/>
    <property type="match status" value="1"/>
</dbReference>
<evidence type="ECO:0000256" key="5">
    <source>
        <dbReference type="ARBA" id="ARBA00022801"/>
    </source>
</evidence>
<evidence type="ECO:0000256" key="11">
    <source>
        <dbReference type="ARBA" id="ARBA00061399"/>
    </source>
</evidence>
<keyword evidence="6" id="KW-0347">Helicase</keyword>
<dbReference type="Pfam" id="PF17757">
    <property type="entry name" value="UvrB_inter"/>
    <property type="match status" value="1"/>
</dbReference>